<name>A0ACC2N6L7_9HYME</name>
<gene>
    <name evidence="1" type="ORF">QAD02_008351</name>
</gene>
<dbReference type="Proteomes" id="UP001239111">
    <property type="component" value="Chromosome 4"/>
</dbReference>
<sequence length="430" mass="48883">MPRTLINLSSISPHSSDRRESSKDKNKSPDNPVDAIVSINAPQPIDDPLTLKNCYVVEYKSRPDEEQEEETLLSVANIKWIDLELEEVYLPPKNLLRKRSLYKYPPDVDEQKWTLHKCEQLVGPLDYYEALKKAKEMSGTEGEKESDEEVDTNGKGNRRKKAPLRFSPPPNSKKNRSYVSKNDKSDSSSSEESGESSGSSSSSDSSDSEENEMGRENDSSEDENRTVKNNPKRKRSKEPPTSVSNKKHKKRDSTIAHAAETRVVNGALKALHVEVQDVSAKLDDFVRKKQKKKRTKRREQLPKLPMETGAEVIKMEKLLKKKRIRLAFEERLDDIGGDDSTSFVRNIFRGILSPKMVEKFSWSGVNTKKCRFMDSAICKSIVAVVSESYGTENEVRKKIRIKLQHAKGDNKRLEDKPDTLSLMEALLLDE</sequence>
<protein>
    <submittedName>
        <fullName evidence="1">Uncharacterized protein</fullName>
    </submittedName>
</protein>
<proteinExistence type="predicted"/>
<organism evidence="1 2">
    <name type="scientific">Eretmocerus hayati</name>
    <dbReference type="NCBI Taxonomy" id="131215"/>
    <lineage>
        <taxon>Eukaryota</taxon>
        <taxon>Metazoa</taxon>
        <taxon>Ecdysozoa</taxon>
        <taxon>Arthropoda</taxon>
        <taxon>Hexapoda</taxon>
        <taxon>Insecta</taxon>
        <taxon>Pterygota</taxon>
        <taxon>Neoptera</taxon>
        <taxon>Endopterygota</taxon>
        <taxon>Hymenoptera</taxon>
        <taxon>Apocrita</taxon>
        <taxon>Proctotrupomorpha</taxon>
        <taxon>Chalcidoidea</taxon>
        <taxon>Aphelinidae</taxon>
        <taxon>Aphelininae</taxon>
        <taxon>Eretmocerus</taxon>
    </lineage>
</organism>
<evidence type="ECO:0000313" key="2">
    <source>
        <dbReference type="Proteomes" id="UP001239111"/>
    </source>
</evidence>
<accession>A0ACC2N6L7</accession>
<dbReference type="EMBL" id="CM056744">
    <property type="protein sequence ID" value="KAJ8666689.1"/>
    <property type="molecule type" value="Genomic_DNA"/>
</dbReference>
<comment type="caution">
    <text evidence="1">The sequence shown here is derived from an EMBL/GenBank/DDBJ whole genome shotgun (WGS) entry which is preliminary data.</text>
</comment>
<reference evidence="1" key="1">
    <citation type="submission" date="2023-04" db="EMBL/GenBank/DDBJ databases">
        <title>A chromosome-level genome assembly of the parasitoid wasp Eretmocerus hayati.</title>
        <authorList>
            <person name="Zhong Y."/>
            <person name="Liu S."/>
            <person name="Liu Y."/>
        </authorList>
    </citation>
    <scope>NUCLEOTIDE SEQUENCE</scope>
    <source>
        <strain evidence="1">ZJU_SS_LIU_2023</strain>
    </source>
</reference>
<keyword evidence="2" id="KW-1185">Reference proteome</keyword>
<evidence type="ECO:0000313" key="1">
    <source>
        <dbReference type="EMBL" id="KAJ8666689.1"/>
    </source>
</evidence>